<dbReference type="InterPro" id="IPR044861">
    <property type="entry name" value="IPNS-like_FE2OG_OXY"/>
</dbReference>
<dbReference type="PROSITE" id="PS51471">
    <property type="entry name" value="FE2OG_OXY"/>
    <property type="match status" value="2"/>
</dbReference>
<dbReference type="AlphaFoldDB" id="A0A9E7EHU4"/>
<dbReference type="SUPFAM" id="SSF51197">
    <property type="entry name" value="Clavaminate synthase-like"/>
    <property type="match status" value="2"/>
</dbReference>
<evidence type="ECO:0000256" key="1">
    <source>
        <dbReference type="ARBA" id="ARBA00008056"/>
    </source>
</evidence>
<dbReference type="GO" id="GO:0016491">
    <property type="term" value="F:oxidoreductase activity"/>
    <property type="evidence" value="ECO:0007669"/>
    <property type="project" value="UniProtKB-KW"/>
</dbReference>
<keyword evidence="3" id="KW-0560">Oxidoreductase</keyword>
<keyword evidence="7" id="KW-1185">Reference proteome</keyword>
<keyword evidence="2" id="KW-0479">Metal-binding</keyword>
<sequence>MAPVLCSSTSSEIRIGEVEDIQELRRARPTAVPERYVRDTNERPALSTILPSLHVPVIDLSKLVWGTKRQGQEEMAKLTAACEEWGFFQVINHGIEKELLETMERVAKEFFMLPLEEKEKYPMAPGTIQGYGHAFVFSEDQKLDWCNMLALGVEPAFIRKPHLWPTNPANLSYTLEKYSKSIRRLCQILLIFISRSLGLSPNYFNEMFGEAVQAVRMNYYPPCSRPDLVLGLSPHSDGSALTVLQQDTASVGLQILKDNAWVPVHPIADALVINIGDTIEVLTNGGYRSVEHRAITNKETDRLSVVTFYAPSYDVELGPVPELVNDQQPCRYRRFNHGEYSRHYWHVELGIWRSLVPDTPLVPCKRGEEHLTDRDAMATKDNSDTAVIQGRVEDVQELRRSQPTVIPARYVRDGNERPSPALSPILPSMDVPVIDLSRLGSCSSKTPEHESEMAKLAAACEGWGFFQVINHGVEHELLEKMEKLAKEFFMLPLEEKEKYPMPPGGIQGYGHAFVFSEEQKLDWCNMFALGLVPAFLRKPELWPTNPPSFSETLEKYSNSIRLLCETLLGFIAESLGLRRSFFNEMFGEAVQAVRMNYYPPCSWPDLVLGLTPHSDGSALTVLQQDTASVGLQILKDGAWLPVHPITNALVVNVGDTLEVLTNGKYKSVEHRAVTNRESDRLSLVTFYAPSYEIELGPVPELVNDKACLYRRYNHGEYSRHYITNKLEGKKRLDFAKIQTSL</sequence>
<dbReference type="FunFam" id="2.60.120.330:FF:000001">
    <property type="entry name" value="Protein SRG1"/>
    <property type="match status" value="2"/>
</dbReference>
<evidence type="ECO:0000259" key="5">
    <source>
        <dbReference type="PROSITE" id="PS51471"/>
    </source>
</evidence>
<proteinExistence type="inferred from homology"/>
<name>A0A9E7EHU4_9LILI</name>
<feature type="domain" description="Fe2OG dioxygenase" evidence="5">
    <location>
        <begin position="581"/>
        <end position="689"/>
    </location>
</feature>
<dbReference type="Pfam" id="PF03171">
    <property type="entry name" value="2OG-FeII_Oxy"/>
    <property type="match status" value="2"/>
</dbReference>
<evidence type="ECO:0000313" key="6">
    <source>
        <dbReference type="EMBL" id="URD77634.1"/>
    </source>
</evidence>
<organism evidence="6 7">
    <name type="scientific">Musa troglodytarum</name>
    <name type="common">fe'i banana</name>
    <dbReference type="NCBI Taxonomy" id="320322"/>
    <lineage>
        <taxon>Eukaryota</taxon>
        <taxon>Viridiplantae</taxon>
        <taxon>Streptophyta</taxon>
        <taxon>Embryophyta</taxon>
        <taxon>Tracheophyta</taxon>
        <taxon>Spermatophyta</taxon>
        <taxon>Magnoliopsida</taxon>
        <taxon>Liliopsida</taxon>
        <taxon>Zingiberales</taxon>
        <taxon>Musaceae</taxon>
        <taxon>Musa</taxon>
    </lineage>
</organism>
<dbReference type="InterPro" id="IPR050295">
    <property type="entry name" value="Plant_2OG-oxidoreductases"/>
</dbReference>
<evidence type="ECO:0000313" key="7">
    <source>
        <dbReference type="Proteomes" id="UP001055439"/>
    </source>
</evidence>
<evidence type="ECO:0000256" key="4">
    <source>
        <dbReference type="ARBA" id="ARBA00023004"/>
    </source>
</evidence>
<reference evidence="6" key="1">
    <citation type="submission" date="2022-05" db="EMBL/GenBank/DDBJ databases">
        <title>The Musa troglodytarum L. genome provides insights into the mechanism of non-climacteric behaviour and enrichment of carotenoids.</title>
        <authorList>
            <person name="Wang J."/>
        </authorList>
    </citation>
    <scope>NUCLEOTIDE SEQUENCE</scope>
    <source>
        <tissue evidence="6">Leaf</tissue>
    </source>
</reference>
<dbReference type="Pfam" id="PF14226">
    <property type="entry name" value="DIOX_N"/>
    <property type="match status" value="2"/>
</dbReference>
<dbReference type="InterPro" id="IPR026992">
    <property type="entry name" value="DIOX_N"/>
</dbReference>
<dbReference type="EMBL" id="CP097503">
    <property type="protein sequence ID" value="URD77634.1"/>
    <property type="molecule type" value="Genomic_DNA"/>
</dbReference>
<evidence type="ECO:0000256" key="2">
    <source>
        <dbReference type="ARBA" id="ARBA00022723"/>
    </source>
</evidence>
<feature type="domain" description="Fe2OG dioxygenase" evidence="5">
    <location>
        <begin position="203"/>
        <end position="311"/>
    </location>
</feature>
<gene>
    <name evidence="6" type="ORF">MUK42_02264</name>
</gene>
<accession>A0A9E7EHU4</accession>
<dbReference type="OrthoDB" id="288590at2759"/>
<keyword evidence="4" id="KW-0408">Iron</keyword>
<dbReference type="InterPro" id="IPR005123">
    <property type="entry name" value="Oxoglu/Fe-dep_dioxygenase_dom"/>
</dbReference>
<dbReference type="PANTHER" id="PTHR47991">
    <property type="entry name" value="OXOGLUTARATE/IRON-DEPENDENT DIOXYGENASE"/>
    <property type="match status" value="1"/>
</dbReference>
<dbReference type="InterPro" id="IPR027443">
    <property type="entry name" value="IPNS-like_sf"/>
</dbReference>
<dbReference type="Gene3D" id="2.60.120.330">
    <property type="entry name" value="B-lactam Antibiotic, Isopenicillin N Synthase, Chain"/>
    <property type="match status" value="2"/>
</dbReference>
<protein>
    <submittedName>
        <fullName evidence="6">2OG-Fe(II) oxygenase superfamily</fullName>
    </submittedName>
</protein>
<comment type="similarity">
    <text evidence="1">Belongs to the iron/ascorbate-dependent oxidoreductase family.</text>
</comment>
<evidence type="ECO:0000256" key="3">
    <source>
        <dbReference type="ARBA" id="ARBA00023002"/>
    </source>
</evidence>
<dbReference type="GO" id="GO:0046872">
    <property type="term" value="F:metal ion binding"/>
    <property type="evidence" value="ECO:0007669"/>
    <property type="project" value="UniProtKB-KW"/>
</dbReference>
<dbReference type="Proteomes" id="UP001055439">
    <property type="component" value="Chromosome 10"/>
</dbReference>